<evidence type="ECO:0000313" key="2">
    <source>
        <dbReference type="Proteomes" id="UP000593573"/>
    </source>
</evidence>
<accession>A0A7J8W4X2</accession>
<comment type="caution">
    <text evidence="1">The sequence shown here is derived from an EMBL/GenBank/DDBJ whole genome shotgun (WGS) entry which is preliminary data.</text>
</comment>
<protein>
    <submittedName>
        <fullName evidence="1">Uncharacterized protein</fullName>
    </submittedName>
</protein>
<name>A0A7J8W4X2_9ROSI</name>
<dbReference type="AlphaFoldDB" id="A0A7J8W4X2"/>
<keyword evidence="2" id="KW-1185">Reference proteome</keyword>
<evidence type="ECO:0000313" key="1">
    <source>
        <dbReference type="EMBL" id="MBA0670058.1"/>
    </source>
</evidence>
<dbReference type="OrthoDB" id="992128at2759"/>
<organism evidence="1 2">
    <name type="scientific">Gossypium klotzschianum</name>
    <dbReference type="NCBI Taxonomy" id="34286"/>
    <lineage>
        <taxon>Eukaryota</taxon>
        <taxon>Viridiplantae</taxon>
        <taxon>Streptophyta</taxon>
        <taxon>Embryophyta</taxon>
        <taxon>Tracheophyta</taxon>
        <taxon>Spermatophyta</taxon>
        <taxon>Magnoliopsida</taxon>
        <taxon>eudicotyledons</taxon>
        <taxon>Gunneridae</taxon>
        <taxon>Pentapetalae</taxon>
        <taxon>rosids</taxon>
        <taxon>malvids</taxon>
        <taxon>Malvales</taxon>
        <taxon>Malvaceae</taxon>
        <taxon>Malvoideae</taxon>
        <taxon>Gossypium</taxon>
    </lineage>
</organism>
<sequence>MTQCEKAQNNLQELKEIWEQWNNEVRQLFYSNYEDLPYLLDMKVDKHMF</sequence>
<gene>
    <name evidence="1" type="ORF">Goklo_024542</name>
</gene>
<dbReference type="Proteomes" id="UP000593573">
    <property type="component" value="Unassembled WGS sequence"/>
</dbReference>
<dbReference type="EMBL" id="JABFAB010235041">
    <property type="protein sequence ID" value="MBA0670058.1"/>
    <property type="molecule type" value="Genomic_DNA"/>
</dbReference>
<reference evidence="1 2" key="1">
    <citation type="journal article" date="2019" name="Genome Biol. Evol.">
        <title>Insights into the evolution of the New World diploid cottons (Gossypium, subgenus Houzingenia) based on genome sequencing.</title>
        <authorList>
            <person name="Grover C.E."/>
            <person name="Arick M.A. 2nd"/>
            <person name="Thrash A."/>
            <person name="Conover J.L."/>
            <person name="Sanders W.S."/>
            <person name="Peterson D.G."/>
            <person name="Frelichowski J.E."/>
            <person name="Scheffler J.A."/>
            <person name="Scheffler B.E."/>
            <person name="Wendel J.F."/>
        </authorList>
    </citation>
    <scope>NUCLEOTIDE SEQUENCE [LARGE SCALE GENOMIC DNA]</scope>
    <source>
        <strain evidence="1">57</strain>
        <tissue evidence="1">Leaf</tissue>
    </source>
</reference>
<proteinExistence type="predicted"/>